<name>A0A3G5AI19_9VIRU</name>
<protein>
    <submittedName>
        <fullName evidence="1">Uncharacterized protein</fullName>
    </submittedName>
</protein>
<reference evidence="1" key="1">
    <citation type="submission" date="2018-10" db="EMBL/GenBank/DDBJ databases">
        <title>Hidden diversity of soil giant viruses.</title>
        <authorList>
            <person name="Schulz F."/>
            <person name="Alteio L."/>
            <person name="Goudeau D."/>
            <person name="Ryan E.M."/>
            <person name="Malmstrom R.R."/>
            <person name="Blanchard J."/>
            <person name="Woyke T."/>
        </authorList>
    </citation>
    <scope>NUCLEOTIDE SEQUENCE</scope>
    <source>
        <strain evidence="1">SYV1</strain>
    </source>
</reference>
<proteinExistence type="predicted"/>
<evidence type="ECO:0000313" key="1">
    <source>
        <dbReference type="EMBL" id="AYV86820.1"/>
    </source>
</evidence>
<accession>A0A3G5AI19</accession>
<dbReference type="EMBL" id="MK072516">
    <property type="protein sequence ID" value="AYV86820.1"/>
    <property type="molecule type" value="Genomic_DNA"/>
</dbReference>
<organism evidence="1">
    <name type="scientific">Sylvanvirus sp</name>
    <dbReference type="NCBI Taxonomy" id="2487774"/>
    <lineage>
        <taxon>Viruses</taxon>
    </lineage>
</organism>
<sequence>MRAYLTVTFFDEPSNQMLSSIELLLSPFNFSLFSTEGGNGFDYEYHFDGPVASLDEAIRTAERWFTRYSIRGNISRNYL</sequence>
<gene>
    <name evidence="1" type="ORF">Sylvanvirus10_17</name>
</gene>